<comment type="subcellular location">
    <subcellularLocation>
        <location evidence="1">Mitochondrion</location>
    </subcellularLocation>
</comment>
<dbReference type="EMBL" id="AP024416">
    <property type="protein sequence ID" value="BCR83027.1"/>
    <property type="molecule type" value="Genomic_DNA"/>
</dbReference>
<dbReference type="PANTHER" id="PTHR21427">
    <property type="entry name" value="UBIQUINONE BIOSYNTHESIS PROTEIN COQ9, MITOCHONDRIAL"/>
    <property type="match status" value="1"/>
</dbReference>
<comment type="pathway">
    <text evidence="1">Cofactor biosynthesis; ubiquinone biosynthesis.</text>
</comment>
<accession>A0A7R7ZJH3</accession>
<dbReference type="InterPro" id="IPR048674">
    <property type="entry name" value="COQ9_HTH"/>
</dbReference>
<gene>
    <name evidence="4" type="primary">COQ9</name>
    <name evidence="4" type="ORF">ACHE_10429S</name>
</gene>
<keyword evidence="1" id="KW-0496">Mitochondrion</keyword>
<dbReference type="InterPro" id="IPR012762">
    <property type="entry name" value="Ubiq_biosynth_COQ9"/>
</dbReference>
<keyword evidence="1" id="KW-0446">Lipid-binding</keyword>
<reference evidence="4" key="1">
    <citation type="submission" date="2021-01" db="EMBL/GenBank/DDBJ databases">
        <authorList>
            <consortium name="Aspergillus chevalieri M1 genome sequencing consortium"/>
            <person name="Kazuki M."/>
            <person name="Futagami T."/>
        </authorList>
    </citation>
    <scope>NUCLEOTIDE SEQUENCE</scope>
    <source>
        <strain evidence="4">M1</strain>
    </source>
</reference>
<dbReference type="RefSeq" id="XP_043131549.1">
    <property type="nucleotide sequence ID" value="XM_043279175.1"/>
</dbReference>
<keyword evidence="4" id="KW-0830">Ubiquinone</keyword>
<evidence type="ECO:0000313" key="5">
    <source>
        <dbReference type="Proteomes" id="UP000637239"/>
    </source>
</evidence>
<feature type="domain" description="Ubiquinone biosynthesis protein COQ9 HTH" evidence="3">
    <location>
        <begin position="80"/>
        <end position="103"/>
    </location>
</feature>
<dbReference type="KEGG" id="ache:ACHE_10429S"/>
<evidence type="ECO:0000256" key="1">
    <source>
        <dbReference type="RuleBase" id="RU366063"/>
    </source>
</evidence>
<proteinExistence type="inferred from homology"/>
<keyword evidence="1" id="KW-0831">Ubiquinone biosynthesis</keyword>
<comment type="similarity">
    <text evidence="1">Belongs to the COQ9 family.</text>
</comment>
<feature type="region of interest" description="Disordered" evidence="2">
    <location>
        <begin position="1"/>
        <end position="52"/>
    </location>
</feature>
<dbReference type="Pfam" id="PF21392">
    <property type="entry name" value="COQ9_N"/>
    <property type="match status" value="1"/>
</dbReference>
<organism evidence="4 5">
    <name type="scientific">Aspergillus chevalieri</name>
    <name type="common">Eurotium chevalieri</name>
    <dbReference type="NCBI Taxonomy" id="182096"/>
    <lineage>
        <taxon>Eukaryota</taxon>
        <taxon>Fungi</taxon>
        <taxon>Dikarya</taxon>
        <taxon>Ascomycota</taxon>
        <taxon>Pezizomycotina</taxon>
        <taxon>Eurotiomycetes</taxon>
        <taxon>Eurotiomycetidae</taxon>
        <taxon>Eurotiales</taxon>
        <taxon>Aspergillaceae</taxon>
        <taxon>Aspergillus</taxon>
        <taxon>Aspergillus subgen. Aspergillus</taxon>
    </lineage>
</organism>
<protein>
    <recommendedName>
        <fullName evidence="1">Ubiquinone biosynthesis protein</fullName>
    </recommendedName>
</protein>
<comment type="function">
    <text evidence="1">Membrane-associated protein that warps the membrane surface to access and bind aromatic isoprenes with high specificity, including ubiquinone (CoQ) isoprene intermediates and presents them directly to Coq7, therefore facilitating the Coq7-mediated hydroxylase step. Participates in the biosynthesis of coenzyme Q, also named ubiquinone, an essential lipid-soluble electron transporter for aerobic cellular respiration.</text>
</comment>
<dbReference type="AlphaFoldDB" id="A0A7R7ZJH3"/>
<reference evidence="4" key="2">
    <citation type="submission" date="2021-02" db="EMBL/GenBank/DDBJ databases">
        <title>Aspergillus chevalieri M1 genome sequence.</title>
        <authorList>
            <person name="Kadooka C."/>
            <person name="Mori K."/>
            <person name="Futagami T."/>
        </authorList>
    </citation>
    <scope>NUCLEOTIDE SEQUENCE</scope>
    <source>
        <strain evidence="4">M1</strain>
    </source>
</reference>
<dbReference type="GeneID" id="66977386"/>
<evidence type="ECO:0000256" key="2">
    <source>
        <dbReference type="SAM" id="MobiDB-lite"/>
    </source>
</evidence>
<evidence type="ECO:0000259" key="3">
    <source>
        <dbReference type="Pfam" id="PF21392"/>
    </source>
</evidence>
<dbReference type="GO" id="GO:0005743">
    <property type="term" value="C:mitochondrial inner membrane"/>
    <property type="evidence" value="ECO:0007669"/>
    <property type="project" value="TreeGrafter"/>
</dbReference>
<dbReference type="PANTHER" id="PTHR21427:SF19">
    <property type="entry name" value="UBIQUINONE BIOSYNTHESIS PROTEIN COQ9, MITOCHONDRIAL"/>
    <property type="match status" value="1"/>
</dbReference>
<dbReference type="Proteomes" id="UP000637239">
    <property type="component" value="Chromosome 1"/>
</dbReference>
<dbReference type="GO" id="GO:0006744">
    <property type="term" value="P:ubiquinone biosynthetic process"/>
    <property type="evidence" value="ECO:0007669"/>
    <property type="project" value="UniProtKB-UniRule"/>
</dbReference>
<feature type="compositionally biased region" description="Polar residues" evidence="2">
    <location>
        <begin position="29"/>
        <end position="39"/>
    </location>
</feature>
<keyword evidence="5" id="KW-1185">Reference proteome</keyword>
<sequence length="225" mass="25407">MAQPFLLSLPRRGLTPSPRLSLTSPSRTIASCSRFTPTRPQHHYQPHQPQQPQLLQRNYHSENHPSTPPQENEYSNSQLTILSAALAHVPRHGFSRDALILGARDSGFLDVSVQLLPRGEFDLVLFWLASRRGLLRDVAEKLKGKEMGVEKKVRCLVMERLRMNEMVKTEWQGVSSCPSFSYNKSVIGCGEVVLTDILCRRWHLCPSLEISPSPSPNFTPSRLIS</sequence>
<dbReference type="GO" id="GO:0008289">
    <property type="term" value="F:lipid binding"/>
    <property type="evidence" value="ECO:0007669"/>
    <property type="project" value="UniProtKB-UniRule"/>
</dbReference>
<dbReference type="UniPathway" id="UPA00232"/>
<feature type="compositionally biased region" description="Low complexity" evidence="2">
    <location>
        <begin position="14"/>
        <end position="28"/>
    </location>
</feature>
<evidence type="ECO:0000313" key="4">
    <source>
        <dbReference type="EMBL" id="BCR83027.1"/>
    </source>
</evidence>
<name>A0A7R7ZJH3_ASPCH</name>